<dbReference type="CDD" id="cd09823">
    <property type="entry name" value="peroxinectin_like"/>
    <property type="match status" value="1"/>
</dbReference>
<dbReference type="PRINTS" id="PR00457">
    <property type="entry name" value="ANPEROXIDASE"/>
</dbReference>
<comment type="subcellular location">
    <subcellularLocation>
        <location evidence="1">Secreted</location>
    </subcellularLocation>
</comment>
<keyword evidence="5" id="KW-0408">Iron</keyword>
<proteinExistence type="predicted"/>
<organism evidence="7 8">
    <name type="scientific">Crassostrea virginica</name>
    <name type="common">Eastern oyster</name>
    <dbReference type="NCBI Taxonomy" id="6565"/>
    <lineage>
        <taxon>Eukaryota</taxon>
        <taxon>Metazoa</taxon>
        <taxon>Spiralia</taxon>
        <taxon>Lophotrochozoa</taxon>
        <taxon>Mollusca</taxon>
        <taxon>Bivalvia</taxon>
        <taxon>Autobranchia</taxon>
        <taxon>Pteriomorphia</taxon>
        <taxon>Ostreida</taxon>
        <taxon>Ostreoidea</taxon>
        <taxon>Ostreidae</taxon>
        <taxon>Crassostrea</taxon>
    </lineage>
</organism>
<dbReference type="PANTHER" id="PTHR11475:SF4">
    <property type="entry name" value="CHORION PEROXIDASE"/>
    <property type="match status" value="1"/>
</dbReference>
<dbReference type="Proteomes" id="UP000694844">
    <property type="component" value="Chromosome 7"/>
</dbReference>
<dbReference type="AlphaFoldDB" id="A0A8B8ANS4"/>
<evidence type="ECO:0000256" key="1">
    <source>
        <dbReference type="ARBA" id="ARBA00004613"/>
    </source>
</evidence>
<keyword evidence="4" id="KW-0325">Glycoprotein</keyword>
<dbReference type="Pfam" id="PF03098">
    <property type="entry name" value="An_peroxidase"/>
    <property type="match status" value="1"/>
</dbReference>
<dbReference type="InterPro" id="IPR037120">
    <property type="entry name" value="Haem_peroxidase_sf_animal"/>
</dbReference>
<evidence type="ECO:0000256" key="6">
    <source>
        <dbReference type="SAM" id="SignalP"/>
    </source>
</evidence>
<feature type="binding site" description="axial binding residue" evidence="5">
    <location>
        <position position="406"/>
    </location>
    <ligand>
        <name>heme b</name>
        <dbReference type="ChEBI" id="CHEBI:60344"/>
    </ligand>
    <ligandPart>
        <name>Fe</name>
        <dbReference type="ChEBI" id="CHEBI:18248"/>
    </ligandPart>
</feature>
<keyword evidence="5" id="KW-0349">Heme</keyword>
<dbReference type="GO" id="GO:0046872">
    <property type="term" value="F:metal ion binding"/>
    <property type="evidence" value="ECO:0007669"/>
    <property type="project" value="UniProtKB-KW"/>
</dbReference>
<protein>
    <submittedName>
        <fullName evidence="8">Chorion peroxidase-like</fullName>
    </submittedName>
</protein>
<feature type="signal peptide" evidence="6">
    <location>
        <begin position="1"/>
        <end position="22"/>
    </location>
</feature>
<accession>A0A8B8ANS4</accession>
<feature type="chain" id="PRO_5034875050" evidence="6">
    <location>
        <begin position="23"/>
        <end position="652"/>
    </location>
</feature>
<evidence type="ECO:0000256" key="4">
    <source>
        <dbReference type="ARBA" id="ARBA00023180"/>
    </source>
</evidence>
<dbReference type="PANTHER" id="PTHR11475">
    <property type="entry name" value="OXIDASE/PEROXIDASE"/>
    <property type="match status" value="1"/>
</dbReference>
<keyword evidence="5" id="KW-0479">Metal-binding</keyword>
<dbReference type="KEGG" id="cvn:111103693"/>
<dbReference type="GO" id="GO:0004601">
    <property type="term" value="F:peroxidase activity"/>
    <property type="evidence" value="ECO:0007669"/>
    <property type="project" value="InterPro"/>
</dbReference>
<evidence type="ECO:0000256" key="5">
    <source>
        <dbReference type="PIRSR" id="PIRSR619791-2"/>
    </source>
</evidence>
<evidence type="ECO:0000256" key="2">
    <source>
        <dbReference type="ARBA" id="ARBA00022525"/>
    </source>
</evidence>
<dbReference type="RefSeq" id="XP_022292835.1">
    <property type="nucleotide sequence ID" value="XM_022437127.1"/>
</dbReference>
<dbReference type="Gene3D" id="1.10.640.10">
    <property type="entry name" value="Haem peroxidase domain superfamily, animal type"/>
    <property type="match status" value="1"/>
</dbReference>
<gene>
    <name evidence="8" type="primary">LOC111103693</name>
</gene>
<keyword evidence="2" id="KW-0964">Secreted</keyword>
<dbReference type="InterPro" id="IPR019791">
    <property type="entry name" value="Haem_peroxidase_animal"/>
</dbReference>
<dbReference type="SUPFAM" id="SSF48113">
    <property type="entry name" value="Heme-dependent peroxidases"/>
    <property type="match status" value="1"/>
</dbReference>
<evidence type="ECO:0000313" key="7">
    <source>
        <dbReference type="Proteomes" id="UP000694844"/>
    </source>
</evidence>
<evidence type="ECO:0000256" key="3">
    <source>
        <dbReference type="ARBA" id="ARBA00022729"/>
    </source>
</evidence>
<evidence type="ECO:0000313" key="8">
    <source>
        <dbReference type="RefSeq" id="XP_022292835.1"/>
    </source>
</evidence>
<keyword evidence="3 6" id="KW-0732">Signal</keyword>
<dbReference type="InterPro" id="IPR010255">
    <property type="entry name" value="Haem_peroxidase_sf"/>
</dbReference>
<dbReference type="GO" id="GO:0020037">
    <property type="term" value="F:heme binding"/>
    <property type="evidence" value="ECO:0007669"/>
    <property type="project" value="InterPro"/>
</dbReference>
<dbReference type="GO" id="GO:0005576">
    <property type="term" value="C:extracellular region"/>
    <property type="evidence" value="ECO:0007669"/>
    <property type="project" value="UniProtKB-SubCell"/>
</dbReference>
<name>A0A8B8ANS4_CRAVI</name>
<sequence length="652" mass="74675">MKEFEKTLVMSLCLLSLEGVSGDAKCYLPAPDQYYLLTNNAEGNHYRQEDKGPPIIVAFRNVRKRSECKFQNPVRCVRNAQYRTIDGSCNNLQNPFWGMAETPMARFLKSDYDDGKGFPRLHGKYWNRLPSPRHIRLMVHTKSLPRHELKGYSHFLMIWGQRISHDMMEKVESKSASGDGLDCCKENRNEENCEIPILLHPYDPFYSEFGRSCLNFVRSEGSPNLKCNYDIRQQLAAFTSFLDVSDVYGSSLETSNNLRTKEDGLLRTQSHPEGGELMPGRDGGFCRSTTNKQCFVTGDRRANQQPGLMSVHVILLREHNRVAKELKNINPYWNDEKLFQEARRIVIAQAQHITYSSYLPRILGPDIMNLFDLNPQTAVTYFSGYDTKVIPTIRNSFMAAAFRFGHSMINDYLGFTSASGDNEKVLFRNLWVNPDRVYDTDGVEKTLRGLQAVHSQRVDRFKTEEVSNRLLENPQKPGFGSDLIATNINRGRDHGIAGYMAWRRMCNLPASDSFYSLTDHCPKTIALLQYTYRNVEDIDLFVGGVTERHLPGALVGPTFACILGLQFKALKYGDRFYYENDEDRVRFTTKQLSEIKKATLARIICRNSNIGRIQEDVFAYGTPEVDCYHIQDDINFSNWEDAQDEKPTTPAL</sequence>
<dbReference type="GO" id="GO:0006979">
    <property type="term" value="P:response to oxidative stress"/>
    <property type="evidence" value="ECO:0007669"/>
    <property type="project" value="InterPro"/>
</dbReference>
<dbReference type="FunFam" id="1.10.640.10:FF:000003">
    <property type="entry name" value="chorion peroxidase"/>
    <property type="match status" value="1"/>
</dbReference>
<reference evidence="8" key="1">
    <citation type="submission" date="2025-08" db="UniProtKB">
        <authorList>
            <consortium name="RefSeq"/>
        </authorList>
    </citation>
    <scope>IDENTIFICATION</scope>
    <source>
        <tissue evidence="8">Whole sample</tissue>
    </source>
</reference>
<keyword evidence="7" id="KW-1185">Reference proteome</keyword>
<dbReference type="OrthoDB" id="823504at2759"/>
<dbReference type="GeneID" id="111103693"/>
<dbReference type="PROSITE" id="PS50292">
    <property type="entry name" value="PEROXIDASE_3"/>
    <property type="match status" value="1"/>
</dbReference>